<comment type="caution">
    <text evidence="11">The sequence shown here is derived from an EMBL/GenBank/DDBJ whole genome shotgun (WGS) entry which is preliminary data.</text>
</comment>
<comment type="subcellular location">
    <subcellularLocation>
        <location evidence="7">Cytoplasm</location>
    </subcellularLocation>
</comment>
<reference evidence="11" key="2">
    <citation type="submission" date="2021-04" db="EMBL/GenBank/DDBJ databases">
        <authorList>
            <person name="Gilroy R."/>
        </authorList>
    </citation>
    <scope>NUCLEOTIDE SEQUENCE</scope>
    <source>
        <strain evidence="11">CHK33-7979</strain>
    </source>
</reference>
<keyword evidence="4 7" id="KW-0276">Fatty acid metabolism</keyword>
<accession>A0A9D2CDK1</accession>
<dbReference type="PANTHER" id="PTHR20863">
    <property type="entry name" value="ACYL CARRIER PROTEIN"/>
    <property type="match status" value="1"/>
</dbReference>
<feature type="domain" description="Carrier" evidence="10">
    <location>
        <begin position="1"/>
        <end position="74"/>
    </location>
</feature>
<reference evidence="11" key="1">
    <citation type="journal article" date="2021" name="PeerJ">
        <title>Extensive microbial diversity within the chicken gut microbiome revealed by metagenomics and culture.</title>
        <authorList>
            <person name="Gilroy R."/>
            <person name="Ravi A."/>
            <person name="Getino M."/>
            <person name="Pursley I."/>
            <person name="Horton D.L."/>
            <person name="Alikhan N.F."/>
            <person name="Baker D."/>
            <person name="Gharbi K."/>
            <person name="Hall N."/>
            <person name="Watson M."/>
            <person name="Adriaenssens E.M."/>
            <person name="Foster-Nyarko E."/>
            <person name="Jarju S."/>
            <person name="Secka A."/>
            <person name="Antonio M."/>
            <person name="Oren A."/>
            <person name="Chaudhuri R.R."/>
            <person name="La Ragione R."/>
            <person name="Hildebrand F."/>
            <person name="Pallen M.J."/>
        </authorList>
    </citation>
    <scope>NUCLEOTIDE SEQUENCE</scope>
    <source>
        <strain evidence="11">CHK33-7979</strain>
    </source>
</reference>
<dbReference type="EMBL" id="DXCX01000039">
    <property type="protein sequence ID" value="HIY73077.1"/>
    <property type="molecule type" value="Genomic_DNA"/>
</dbReference>
<keyword evidence="1 7" id="KW-0596">Phosphopantetheine</keyword>
<evidence type="ECO:0000256" key="7">
    <source>
        <dbReference type="HAMAP-Rule" id="MF_01217"/>
    </source>
</evidence>
<dbReference type="Gene3D" id="1.10.1200.10">
    <property type="entry name" value="ACP-like"/>
    <property type="match status" value="1"/>
</dbReference>
<dbReference type="PROSITE" id="PS50075">
    <property type="entry name" value="CARRIER"/>
    <property type="match status" value="1"/>
</dbReference>
<dbReference type="AlphaFoldDB" id="A0A9D2CDK1"/>
<evidence type="ECO:0000256" key="9">
    <source>
        <dbReference type="RuleBase" id="RU003545"/>
    </source>
</evidence>
<dbReference type="GO" id="GO:0016020">
    <property type="term" value="C:membrane"/>
    <property type="evidence" value="ECO:0007669"/>
    <property type="project" value="GOC"/>
</dbReference>
<evidence type="ECO:0000256" key="2">
    <source>
        <dbReference type="ARBA" id="ARBA00022516"/>
    </source>
</evidence>
<comment type="similarity">
    <text evidence="7">Belongs to the acyl carrier protein (ACP) family.</text>
</comment>
<keyword evidence="3 7" id="KW-0597">Phosphoprotein</keyword>
<dbReference type="InterPro" id="IPR003231">
    <property type="entry name" value="ACP"/>
</dbReference>
<evidence type="ECO:0000259" key="10">
    <source>
        <dbReference type="PROSITE" id="PS50075"/>
    </source>
</evidence>
<keyword evidence="5 7" id="KW-0443">Lipid metabolism</keyword>
<comment type="function">
    <text evidence="7 9">Carrier of the growing fatty acid chain in fatty acid biosynthesis.</text>
</comment>
<dbReference type="PANTHER" id="PTHR20863:SF76">
    <property type="entry name" value="CARRIER DOMAIN-CONTAINING PROTEIN"/>
    <property type="match status" value="1"/>
</dbReference>
<dbReference type="Proteomes" id="UP000886824">
    <property type="component" value="Unassembled WGS sequence"/>
</dbReference>
<dbReference type="GO" id="GO:0005829">
    <property type="term" value="C:cytosol"/>
    <property type="evidence" value="ECO:0007669"/>
    <property type="project" value="TreeGrafter"/>
</dbReference>
<keyword evidence="7" id="KW-0963">Cytoplasm</keyword>
<dbReference type="InterPro" id="IPR009081">
    <property type="entry name" value="PP-bd_ACP"/>
</dbReference>
<protein>
    <recommendedName>
        <fullName evidence="7 8">Acyl carrier protein</fullName>
        <shortName evidence="7">ACP</shortName>
    </recommendedName>
</protein>
<dbReference type="NCBIfam" id="TIGR00517">
    <property type="entry name" value="acyl_carrier"/>
    <property type="match status" value="1"/>
</dbReference>
<dbReference type="Pfam" id="PF00550">
    <property type="entry name" value="PP-binding"/>
    <property type="match status" value="1"/>
</dbReference>
<organism evidence="11 12">
    <name type="scientific">Candidatus Intestinimonas merdavium</name>
    <dbReference type="NCBI Taxonomy" id="2838622"/>
    <lineage>
        <taxon>Bacteria</taxon>
        <taxon>Bacillati</taxon>
        <taxon>Bacillota</taxon>
        <taxon>Clostridia</taxon>
        <taxon>Eubacteriales</taxon>
        <taxon>Intestinimonas</taxon>
    </lineage>
</organism>
<feature type="modified residue" description="O-(pantetheine 4'-phosphoryl)serine" evidence="7">
    <location>
        <position position="34"/>
    </location>
</feature>
<comment type="PTM">
    <text evidence="7">4'-phosphopantetheine is transferred from CoA to a specific serine of apo-ACP by AcpS. This modification is essential for activity because fatty acids are bound in thioester linkage to the sulfhydryl of the prosthetic group.</text>
</comment>
<dbReference type="GO" id="GO:0000036">
    <property type="term" value="F:acyl carrier activity"/>
    <property type="evidence" value="ECO:0007669"/>
    <property type="project" value="UniProtKB-UniRule"/>
</dbReference>
<dbReference type="GO" id="GO:0009245">
    <property type="term" value="P:lipid A biosynthetic process"/>
    <property type="evidence" value="ECO:0007669"/>
    <property type="project" value="TreeGrafter"/>
</dbReference>
<proteinExistence type="inferred from homology"/>
<dbReference type="GO" id="GO:0000035">
    <property type="term" value="F:acyl binding"/>
    <property type="evidence" value="ECO:0007669"/>
    <property type="project" value="TreeGrafter"/>
</dbReference>
<evidence type="ECO:0000313" key="11">
    <source>
        <dbReference type="EMBL" id="HIY73077.1"/>
    </source>
</evidence>
<evidence type="ECO:0000256" key="3">
    <source>
        <dbReference type="ARBA" id="ARBA00022553"/>
    </source>
</evidence>
<evidence type="ECO:0000256" key="5">
    <source>
        <dbReference type="ARBA" id="ARBA00023098"/>
    </source>
</evidence>
<evidence type="ECO:0000256" key="1">
    <source>
        <dbReference type="ARBA" id="ARBA00022450"/>
    </source>
</evidence>
<keyword evidence="2 7" id="KW-0444">Lipid biosynthesis</keyword>
<gene>
    <name evidence="7 11" type="primary">acpP</name>
    <name evidence="11" type="ORF">H9826_03735</name>
</gene>
<evidence type="ECO:0000256" key="8">
    <source>
        <dbReference type="NCBIfam" id="TIGR00517"/>
    </source>
</evidence>
<comment type="pathway">
    <text evidence="7 9">Lipid metabolism; fatty acid biosynthesis.</text>
</comment>
<name>A0A9D2CDK1_9FIRM</name>
<evidence type="ECO:0000313" key="12">
    <source>
        <dbReference type="Proteomes" id="UP000886824"/>
    </source>
</evidence>
<dbReference type="NCBIfam" id="NF002150">
    <property type="entry name" value="PRK00982.1-4"/>
    <property type="match status" value="1"/>
</dbReference>
<dbReference type="HAMAP" id="MF_01217">
    <property type="entry name" value="Acyl_carrier"/>
    <property type="match status" value="1"/>
</dbReference>
<sequence length="75" mass="8459">MFEQVRDVIVDTLSCDLEAVTMDARLVEDLEADSLDAVELNMALEEALGFAIEDEELQNMKTVGDIVRYLEAHQE</sequence>
<comment type="PTM">
    <text evidence="9">4'-phosphopantetheine is transferred from CoA to a specific serine of apo-ACP by acpS.</text>
</comment>
<keyword evidence="6 7" id="KW-0275">Fatty acid biosynthesis</keyword>
<dbReference type="InterPro" id="IPR036736">
    <property type="entry name" value="ACP-like_sf"/>
</dbReference>
<dbReference type="NCBIfam" id="NF002148">
    <property type="entry name" value="PRK00982.1-2"/>
    <property type="match status" value="1"/>
</dbReference>
<dbReference type="SUPFAM" id="SSF47336">
    <property type="entry name" value="ACP-like"/>
    <property type="match status" value="1"/>
</dbReference>
<evidence type="ECO:0000256" key="6">
    <source>
        <dbReference type="ARBA" id="ARBA00023160"/>
    </source>
</evidence>
<evidence type="ECO:0000256" key="4">
    <source>
        <dbReference type="ARBA" id="ARBA00022832"/>
    </source>
</evidence>